<feature type="domain" description="GGDEF" evidence="5">
    <location>
        <begin position="233"/>
        <end position="358"/>
    </location>
</feature>
<dbReference type="CDD" id="cd01949">
    <property type="entry name" value="GGDEF"/>
    <property type="match status" value="1"/>
</dbReference>
<dbReference type="InterPro" id="IPR000160">
    <property type="entry name" value="GGDEF_dom"/>
</dbReference>
<dbReference type="PROSITE" id="PS50887">
    <property type="entry name" value="GGDEF"/>
    <property type="match status" value="1"/>
</dbReference>
<feature type="transmembrane region" description="Helical" evidence="4">
    <location>
        <begin position="105"/>
        <end position="122"/>
    </location>
</feature>
<dbReference type="EC" id="2.7.7.65" evidence="2"/>
<keyword evidence="4" id="KW-0812">Transmembrane</keyword>
<sequence length="358" mass="41528">MRKRYRDTTLEWLLGDKDKPFEYTHHAVLLFTVFLYVLAASVNYYFDLANIYNIGLQMFISLMVVVIWYLSRWKNQFQTMRFLFILVIVLVSIPANWVGNGGSDGPTYLLIFGSLIYISVSFKDLGIFRRLGQLFCIIIPIPLMVLEKLHPELIFKYGDPELKQLDLLITFIIMAVFSIVMMGSLSTRFKLERHKAERLAEKLRSLSEKDYLTGLYNRRILDKEYMAWTQQNQVFSLALLDLDHFKHQNDQWGHNYGDEILKSFSALLQETASRNKGLAIRQGGEEFVLLLPLSLDDTYRELKYLAESFRTTDLAHGPVTFSAGIAENTATDNQNDLLKRADKLMYQAKDAGRNRICR</sequence>
<comment type="catalytic activity">
    <reaction evidence="3">
        <text>2 GTP = 3',3'-c-di-GMP + 2 diphosphate</text>
        <dbReference type="Rhea" id="RHEA:24898"/>
        <dbReference type="ChEBI" id="CHEBI:33019"/>
        <dbReference type="ChEBI" id="CHEBI:37565"/>
        <dbReference type="ChEBI" id="CHEBI:58805"/>
        <dbReference type="EC" id="2.7.7.65"/>
    </reaction>
</comment>
<evidence type="ECO:0000256" key="1">
    <source>
        <dbReference type="ARBA" id="ARBA00001946"/>
    </source>
</evidence>
<comment type="cofactor">
    <cofactor evidence="1">
        <name>Mg(2+)</name>
        <dbReference type="ChEBI" id="CHEBI:18420"/>
    </cofactor>
</comment>
<dbReference type="InterPro" id="IPR043128">
    <property type="entry name" value="Rev_trsase/Diguanyl_cyclase"/>
</dbReference>
<dbReference type="Pfam" id="PF00990">
    <property type="entry name" value="GGDEF"/>
    <property type="match status" value="1"/>
</dbReference>
<dbReference type="EMBL" id="QKRA01000002">
    <property type="protein sequence ID" value="RDL44993.1"/>
    <property type="molecule type" value="Genomic_DNA"/>
</dbReference>
<accession>A0A370UB20</accession>
<organism evidence="6 7">
    <name type="scientific">Marinomonas piezotolerans</name>
    <dbReference type="NCBI Taxonomy" id="2213058"/>
    <lineage>
        <taxon>Bacteria</taxon>
        <taxon>Pseudomonadati</taxon>
        <taxon>Pseudomonadota</taxon>
        <taxon>Gammaproteobacteria</taxon>
        <taxon>Oceanospirillales</taxon>
        <taxon>Oceanospirillaceae</taxon>
        <taxon>Marinomonas</taxon>
    </lineage>
</organism>
<name>A0A370UB20_9GAMM</name>
<dbReference type="Proteomes" id="UP000254326">
    <property type="component" value="Unassembled WGS sequence"/>
</dbReference>
<dbReference type="RefSeq" id="WP_115467030.1">
    <property type="nucleotide sequence ID" value="NZ_QKRA01000002.1"/>
</dbReference>
<dbReference type="PANTHER" id="PTHR45138:SF9">
    <property type="entry name" value="DIGUANYLATE CYCLASE DGCM-RELATED"/>
    <property type="match status" value="1"/>
</dbReference>
<dbReference type="FunFam" id="3.30.70.270:FF:000001">
    <property type="entry name" value="Diguanylate cyclase domain protein"/>
    <property type="match status" value="1"/>
</dbReference>
<dbReference type="SUPFAM" id="SSF55073">
    <property type="entry name" value="Nucleotide cyclase"/>
    <property type="match status" value="1"/>
</dbReference>
<feature type="transmembrane region" description="Helical" evidence="4">
    <location>
        <begin position="82"/>
        <end position="99"/>
    </location>
</feature>
<comment type="caution">
    <text evidence="6">The sequence shown here is derived from an EMBL/GenBank/DDBJ whole genome shotgun (WGS) entry which is preliminary data.</text>
</comment>
<keyword evidence="7" id="KW-1185">Reference proteome</keyword>
<evidence type="ECO:0000259" key="5">
    <source>
        <dbReference type="PROSITE" id="PS50887"/>
    </source>
</evidence>
<dbReference type="GO" id="GO:0052621">
    <property type="term" value="F:diguanylate cyclase activity"/>
    <property type="evidence" value="ECO:0007669"/>
    <property type="project" value="UniProtKB-EC"/>
</dbReference>
<dbReference type="SMART" id="SM00267">
    <property type="entry name" value="GGDEF"/>
    <property type="match status" value="1"/>
</dbReference>
<keyword evidence="4" id="KW-1133">Transmembrane helix</keyword>
<evidence type="ECO:0000256" key="2">
    <source>
        <dbReference type="ARBA" id="ARBA00012528"/>
    </source>
</evidence>
<dbReference type="InterPro" id="IPR029787">
    <property type="entry name" value="Nucleotide_cyclase"/>
</dbReference>
<dbReference type="NCBIfam" id="TIGR00254">
    <property type="entry name" value="GGDEF"/>
    <property type="match status" value="1"/>
</dbReference>
<dbReference type="AlphaFoldDB" id="A0A370UB20"/>
<protein>
    <recommendedName>
        <fullName evidence="2">diguanylate cyclase</fullName>
        <ecNumber evidence="2">2.7.7.65</ecNumber>
    </recommendedName>
</protein>
<reference evidence="6 7" key="1">
    <citation type="submission" date="2018-06" db="EMBL/GenBank/DDBJ databases">
        <title>Marinomonas sp. YLB-05 draft genome sequence.</title>
        <authorList>
            <person name="Yu L."/>
            <person name="Tang X."/>
        </authorList>
    </citation>
    <scope>NUCLEOTIDE SEQUENCE [LARGE SCALE GENOMIC DNA]</scope>
    <source>
        <strain evidence="6 7">YLB-05</strain>
    </source>
</reference>
<keyword evidence="4" id="KW-0472">Membrane</keyword>
<feature type="transmembrane region" description="Helical" evidence="4">
    <location>
        <begin position="165"/>
        <end position="185"/>
    </location>
</feature>
<proteinExistence type="predicted"/>
<evidence type="ECO:0000256" key="4">
    <source>
        <dbReference type="SAM" id="Phobius"/>
    </source>
</evidence>
<feature type="transmembrane region" description="Helical" evidence="4">
    <location>
        <begin position="127"/>
        <end position="145"/>
    </location>
</feature>
<feature type="transmembrane region" description="Helical" evidence="4">
    <location>
        <begin position="52"/>
        <end position="70"/>
    </location>
</feature>
<gene>
    <name evidence="6" type="ORF">DN730_05080</name>
</gene>
<evidence type="ECO:0000256" key="3">
    <source>
        <dbReference type="ARBA" id="ARBA00034247"/>
    </source>
</evidence>
<evidence type="ECO:0000313" key="7">
    <source>
        <dbReference type="Proteomes" id="UP000254326"/>
    </source>
</evidence>
<dbReference type="OrthoDB" id="9812260at2"/>
<dbReference type="PANTHER" id="PTHR45138">
    <property type="entry name" value="REGULATORY COMPONENTS OF SENSORY TRANSDUCTION SYSTEM"/>
    <property type="match status" value="1"/>
</dbReference>
<dbReference type="Gene3D" id="3.30.70.270">
    <property type="match status" value="1"/>
</dbReference>
<feature type="transmembrane region" description="Helical" evidence="4">
    <location>
        <begin position="27"/>
        <end position="46"/>
    </location>
</feature>
<evidence type="ECO:0000313" key="6">
    <source>
        <dbReference type="EMBL" id="RDL44993.1"/>
    </source>
</evidence>
<dbReference type="InterPro" id="IPR050469">
    <property type="entry name" value="Diguanylate_Cyclase"/>
</dbReference>